<protein>
    <submittedName>
        <fullName evidence="1">Uncharacterized protein</fullName>
    </submittedName>
</protein>
<name>A0AAD4RDI8_9BILA</name>
<proteinExistence type="predicted"/>
<organism evidence="1 2">
    <name type="scientific">Ditylenchus destructor</name>
    <dbReference type="NCBI Taxonomy" id="166010"/>
    <lineage>
        <taxon>Eukaryota</taxon>
        <taxon>Metazoa</taxon>
        <taxon>Ecdysozoa</taxon>
        <taxon>Nematoda</taxon>
        <taxon>Chromadorea</taxon>
        <taxon>Rhabditida</taxon>
        <taxon>Tylenchina</taxon>
        <taxon>Tylenchomorpha</taxon>
        <taxon>Sphaerularioidea</taxon>
        <taxon>Anguinidae</taxon>
        <taxon>Anguininae</taxon>
        <taxon>Ditylenchus</taxon>
    </lineage>
</organism>
<evidence type="ECO:0000313" key="1">
    <source>
        <dbReference type="EMBL" id="KAI1728962.1"/>
    </source>
</evidence>
<gene>
    <name evidence="1" type="ORF">DdX_01175</name>
</gene>
<evidence type="ECO:0000313" key="2">
    <source>
        <dbReference type="Proteomes" id="UP001201812"/>
    </source>
</evidence>
<accession>A0AAD4RDI8</accession>
<comment type="caution">
    <text evidence="1">The sequence shown here is derived from an EMBL/GenBank/DDBJ whole genome shotgun (WGS) entry which is preliminary data.</text>
</comment>
<dbReference type="AlphaFoldDB" id="A0AAD4RDI8"/>
<reference evidence="1" key="1">
    <citation type="submission" date="2022-01" db="EMBL/GenBank/DDBJ databases">
        <title>Genome Sequence Resource for Two Populations of Ditylenchus destructor, the Migratory Endoparasitic Phytonematode.</title>
        <authorList>
            <person name="Zhang H."/>
            <person name="Lin R."/>
            <person name="Xie B."/>
        </authorList>
    </citation>
    <scope>NUCLEOTIDE SEQUENCE</scope>
    <source>
        <strain evidence="1">BazhouSP</strain>
    </source>
</reference>
<dbReference type="EMBL" id="JAKKPZ010000001">
    <property type="protein sequence ID" value="KAI1728962.1"/>
    <property type="molecule type" value="Genomic_DNA"/>
</dbReference>
<sequence>MAVLVTTKAIRAGRSVSTAPLPRLSSLSPYRVYVQQRHKMVAAMIERRTVVDSPAQQDAFPPNRECCLGEPRSWMTKAIYGTLENRSLERTIKLGPINQQKVGSLDHICLLFHFDCFHLKCESNDLQNDKIVNVDA</sequence>
<dbReference type="Proteomes" id="UP001201812">
    <property type="component" value="Unassembled WGS sequence"/>
</dbReference>
<keyword evidence="2" id="KW-1185">Reference proteome</keyword>